<gene>
    <name evidence="5" type="ORF">ERS852478_02074</name>
    <name evidence="7" type="ORF">GT712_14175</name>
    <name evidence="6" type="ORF">GT728_13875</name>
</gene>
<dbReference type="InterPro" id="IPR036162">
    <property type="entry name" value="Resolvase-like_N_sf"/>
</dbReference>
<evidence type="ECO:0000259" key="3">
    <source>
        <dbReference type="PROSITE" id="PS51736"/>
    </source>
</evidence>
<evidence type="ECO:0000313" key="9">
    <source>
        <dbReference type="Proteomes" id="UP000477156"/>
    </source>
</evidence>
<dbReference type="Pfam" id="PF13408">
    <property type="entry name" value="Zn_ribbon_recom"/>
    <property type="match status" value="1"/>
</dbReference>
<dbReference type="PROSITE" id="PS51737">
    <property type="entry name" value="RECOMBINASE_DNA_BIND"/>
    <property type="match status" value="1"/>
</dbReference>
<evidence type="ECO:0000313" key="7">
    <source>
        <dbReference type="EMBL" id="MZS90185.1"/>
    </source>
</evidence>
<dbReference type="InterPro" id="IPR011109">
    <property type="entry name" value="DNA_bind_recombinase_dom"/>
</dbReference>
<keyword evidence="1" id="KW-0238">DNA-binding</keyword>
<dbReference type="PANTHER" id="PTHR30461:SF2">
    <property type="entry name" value="SERINE RECOMBINASE PINE-RELATED"/>
    <property type="match status" value="1"/>
</dbReference>
<name>A0A174CXA7_9FIRM</name>
<dbReference type="EMBL" id="CYZN01000012">
    <property type="protein sequence ID" value="CUO18131.1"/>
    <property type="molecule type" value="Genomic_DNA"/>
</dbReference>
<dbReference type="GO" id="GO:0003677">
    <property type="term" value="F:DNA binding"/>
    <property type="evidence" value="ECO:0007669"/>
    <property type="project" value="UniProtKB-KW"/>
</dbReference>
<dbReference type="InterPro" id="IPR038109">
    <property type="entry name" value="DNA_bind_recomb_sf"/>
</dbReference>
<evidence type="ECO:0000313" key="5">
    <source>
        <dbReference type="EMBL" id="CUO18131.1"/>
    </source>
</evidence>
<proteinExistence type="predicted"/>
<feature type="domain" description="Resolvase/invertase-type recombinase catalytic" evidence="3">
    <location>
        <begin position="25"/>
        <end position="177"/>
    </location>
</feature>
<evidence type="ECO:0000259" key="4">
    <source>
        <dbReference type="PROSITE" id="PS51737"/>
    </source>
</evidence>
<reference evidence="5 8" key="1">
    <citation type="submission" date="2015-09" db="EMBL/GenBank/DDBJ databases">
        <authorList>
            <consortium name="Pathogen Informatics"/>
        </authorList>
    </citation>
    <scope>NUCLEOTIDE SEQUENCE [LARGE SCALE GENOMIC DNA]</scope>
    <source>
        <strain evidence="5 8">2789STDY5834863</strain>
    </source>
</reference>
<reference evidence="9 10" key="2">
    <citation type="journal article" date="2019" name="Nat. Med.">
        <title>A library of human gut bacterial isolates paired with longitudinal multiomics data enables mechanistic microbiome research.</title>
        <authorList>
            <person name="Poyet M."/>
            <person name="Groussin M."/>
            <person name="Gibbons S.M."/>
            <person name="Avila-Pacheco J."/>
            <person name="Jiang X."/>
            <person name="Kearney S.M."/>
            <person name="Perrotta A.R."/>
            <person name="Berdy B."/>
            <person name="Zhao S."/>
            <person name="Lieberman T.D."/>
            <person name="Swanson P.K."/>
            <person name="Smith M."/>
            <person name="Roesemann S."/>
            <person name="Alexander J.E."/>
            <person name="Rich S.A."/>
            <person name="Livny J."/>
            <person name="Vlamakis H."/>
            <person name="Clish C."/>
            <person name="Bullock K."/>
            <person name="Deik A."/>
            <person name="Scott J."/>
            <person name="Pierce K.A."/>
            <person name="Xavier R.J."/>
            <person name="Alm E.J."/>
        </authorList>
    </citation>
    <scope>NUCLEOTIDE SEQUENCE [LARGE SCALE GENOMIC DNA]</scope>
    <source>
        <strain evidence="6 10">BIOML-A1</strain>
        <strain evidence="7 9">BIOML-A12</strain>
    </source>
</reference>
<dbReference type="GO" id="GO:0000150">
    <property type="term" value="F:DNA strand exchange activity"/>
    <property type="evidence" value="ECO:0007669"/>
    <property type="project" value="InterPro"/>
</dbReference>
<protein>
    <submittedName>
        <fullName evidence="6">Recombinase family protein</fullName>
    </submittedName>
    <submittedName>
        <fullName evidence="5">Transposase and inactivated derivatives</fullName>
    </submittedName>
</protein>
<dbReference type="SUPFAM" id="SSF53041">
    <property type="entry name" value="Resolvase-like"/>
    <property type="match status" value="1"/>
</dbReference>
<accession>A0A174CXA7</accession>
<dbReference type="InterPro" id="IPR025827">
    <property type="entry name" value="Zn_ribbon_recom_dom"/>
</dbReference>
<evidence type="ECO:0000256" key="2">
    <source>
        <dbReference type="ARBA" id="ARBA00023172"/>
    </source>
</evidence>
<dbReference type="EMBL" id="WWVQ01000035">
    <property type="protein sequence ID" value="MZL34262.1"/>
    <property type="molecule type" value="Genomic_DNA"/>
</dbReference>
<dbReference type="Pfam" id="PF00239">
    <property type="entry name" value="Resolvase"/>
    <property type="match status" value="1"/>
</dbReference>
<dbReference type="PROSITE" id="PS51736">
    <property type="entry name" value="RECOMBINASES_3"/>
    <property type="match status" value="1"/>
</dbReference>
<sequence length="576" mass="67472">MARTRNRQMKQAEAFVQASPKKIWKAGIYTRISVDINGEKRESLETQKLIALSYAESHPDIEVVKFYKDDGISGTKFDRDDFVRMLGDIKTKEINTVIVKDLSRFGRDLEEVSKYLEKIFPFMQVRFISVNDNYDSISPECDNQMLGIMISNLANDMYAKDASVKMTSAMKIKMESGEYCGGDAPYGYKRARDEKGKSTTVPDPLTAPYVVEIFEKLAAGQSYLKISREFNTMLLASPRVYARTGKLFLDRIDETDMHWQSSVIKQIAENRHYLGNTYSHKTRTSLLTKEKNVMLDKEEWIEHVNTHKAIVSAELFEKVQNVIKLKQEKALPKKDLSNMQTHGKQDNKYVGLIYCGDCGANMVRRYYYSEKNGVLYYNYYFICGNYAKISKEKYNCNRWKEEVIDELVYRALIMQLKTVCELKTQLKRFNGEYFETFQKYLNREQSKIVQLNKRNEARRFELYEQYVSGEIDTDAYNRMTERITVVEKDLVTRQKEIEKSRKITEKLCKKNFSWLAEFSKGKNLEFLTKDVVRSYIKKISLYEDKRIEIEFKFQDEIQALSEILEEGVIRCQMVNA</sequence>
<dbReference type="SMART" id="SM00857">
    <property type="entry name" value="Resolvase"/>
    <property type="match status" value="1"/>
</dbReference>
<dbReference type="Pfam" id="PF07508">
    <property type="entry name" value="Recombinase"/>
    <property type="match status" value="1"/>
</dbReference>
<feature type="domain" description="Recombinase" evidence="4">
    <location>
        <begin position="185"/>
        <end position="329"/>
    </location>
</feature>
<evidence type="ECO:0000313" key="10">
    <source>
        <dbReference type="Proteomes" id="UP000477285"/>
    </source>
</evidence>
<dbReference type="PANTHER" id="PTHR30461">
    <property type="entry name" value="DNA-INVERTASE FROM LAMBDOID PROPHAGE"/>
    <property type="match status" value="1"/>
</dbReference>
<dbReference type="RefSeq" id="WP_022380728.1">
    <property type="nucleotide sequence ID" value="NZ_AP031426.1"/>
</dbReference>
<dbReference type="InterPro" id="IPR006119">
    <property type="entry name" value="Resolv_N"/>
</dbReference>
<dbReference type="EMBL" id="WWVF01000030">
    <property type="protein sequence ID" value="MZS90185.1"/>
    <property type="molecule type" value="Genomic_DNA"/>
</dbReference>
<dbReference type="InterPro" id="IPR050639">
    <property type="entry name" value="SSR_resolvase"/>
</dbReference>
<organism evidence="5 8">
    <name type="scientific">Blautia wexlerae</name>
    <dbReference type="NCBI Taxonomy" id="418240"/>
    <lineage>
        <taxon>Bacteria</taxon>
        <taxon>Bacillati</taxon>
        <taxon>Bacillota</taxon>
        <taxon>Clostridia</taxon>
        <taxon>Lachnospirales</taxon>
        <taxon>Lachnospiraceae</taxon>
        <taxon>Blautia</taxon>
    </lineage>
</organism>
<dbReference type="Gene3D" id="3.40.50.1390">
    <property type="entry name" value="Resolvase, N-terminal catalytic domain"/>
    <property type="match status" value="1"/>
</dbReference>
<evidence type="ECO:0000256" key="1">
    <source>
        <dbReference type="ARBA" id="ARBA00023125"/>
    </source>
</evidence>
<dbReference type="Proteomes" id="UP000095431">
    <property type="component" value="Unassembled WGS sequence"/>
</dbReference>
<evidence type="ECO:0000313" key="6">
    <source>
        <dbReference type="EMBL" id="MZL34262.1"/>
    </source>
</evidence>
<evidence type="ECO:0000313" key="8">
    <source>
        <dbReference type="Proteomes" id="UP000095431"/>
    </source>
</evidence>
<dbReference type="Proteomes" id="UP000477285">
    <property type="component" value="Unassembled WGS sequence"/>
</dbReference>
<dbReference type="Proteomes" id="UP000477156">
    <property type="component" value="Unassembled WGS sequence"/>
</dbReference>
<keyword evidence="2" id="KW-0233">DNA recombination</keyword>
<dbReference type="Gene3D" id="3.90.1750.20">
    <property type="entry name" value="Putative Large Serine Recombinase, Chain B, Domain 2"/>
    <property type="match status" value="1"/>
</dbReference>
<dbReference type="AlphaFoldDB" id="A0A174CXA7"/>